<comment type="subcellular location">
    <subcellularLocation>
        <location evidence="1">Cell membrane</location>
        <topology evidence="1">Multi-pass membrane protein</topology>
    </subcellularLocation>
</comment>
<feature type="transmembrane region" description="Helical" evidence="9">
    <location>
        <begin position="175"/>
        <end position="197"/>
    </location>
</feature>
<protein>
    <submittedName>
        <fullName evidence="11">MFS family major facilitator transporter, multidrug:cation symporter</fullName>
    </submittedName>
</protein>
<dbReference type="InterPro" id="IPR020846">
    <property type="entry name" value="MFS_dom"/>
</dbReference>
<dbReference type="SUPFAM" id="SSF103473">
    <property type="entry name" value="MFS general substrate transporter"/>
    <property type="match status" value="1"/>
</dbReference>
<dbReference type="EMBL" id="AQHZ01000012">
    <property type="protein sequence ID" value="ENO18524.1"/>
    <property type="molecule type" value="Genomic_DNA"/>
</dbReference>
<evidence type="ECO:0000256" key="7">
    <source>
        <dbReference type="ARBA" id="ARBA00023136"/>
    </source>
</evidence>
<keyword evidence="4" id="KW-1003">Cell membrane</keyword>
<evidence type="ECO:0000256" key="8">
    <source>
        <dbReference type="SAM" id="MobiDB-lite"/>
    </source>
</evidence>
<feature type="transmembrane region" description="Helical" evidence="9">
    <location>
        <begin position="77"/>
        <end position="95"/>
    </location>
</feature>
<dbReference type="PANTHER" id="PTHR42718">
    <property type="entry name" value="MAJOR FACILITATOR SUPERFAMILY MULTIDRUG TRANSPORTER MFSC"/>
    <property type="match status" value="1"/>
</dbReference>
<keyword evidence="12" id="KW-1185">Reference proteome</keyword>
<feature type="transmembrane region" description="Helical" evidence="9">
    <location>
        <begin position="203"/>
        <end position="222"/>
    </location>
</feature>
<dbReference type="eggNOG" id="COG2814">
    <property type="taxonomic scope" value="Bacteria"/>
</dbReference>
<dbReference type="Proteomes" id="UP000013015">
    <property type="component" value="Unassembled WGS sequence"/>
</dbReference>
<feature type="transmembrane region" description="Helical" evidence="9">
    <location>
        <begin position="345"/>
        <end position="365"/>
    </location>
</feature>
<evidence type="ECO:0000256" key="6">
    <source>
        <dbReference type="ARBA" id="ARBA00022989"/>
    </source>
</evidence>
<dbReference type="PANTHER" id="PTHR42718:SF9">
    <property type="entry name" value="MAJOR FACILITATOR SUPERFAMILY MULTIDRUG TRANSPORTER MFSC"/>
    <property type="match status" value="1"/>
</dbReference>
<dbReference type="InterPro" id="IPR011701">
    <property type="entry name" value="MFS"/>
</dbReference>
<dbReference type="GO" id="GO:0005886">
    <property type="term" value="C:plasma membrane"/>
    <property type="evidence" value="ECO:0007669"/>
    <property type="project" value="UniProtKB-SubCell"/>
</dbReference>
<dbReference type="GO" id="GO:1990961">
    <property type="term" value="P:xenobiotic detoxification by transmembrane export across the plasma membrane"/>
    <property type="evidence" value="ECO:0007669"/>
    <property type="project" value="InterPro"/>
</dbReference>
<reference evidence="11 12" key="1">
    <citation type="submission" date="2013-03" db="EMBL/GenBank/DDBJ databases">
        <title>Reference genome for the Human Microbiome Project.</title>
        <authorList>
            <person name="Aqrawi P."/>
            <person name="Ayvaz T."/>
            <person name="Bess C."/>
            <person name="Blankenburg K."/>
            <person name="Coyle M."/>
            <person name="Deng J."/>
            <person name="Forbes L."/>
            <person name="Fowler G."/>
            <person name="Francisco L."/>
            <person name="Fu Q."/>
            <person name="Gibbs R."/>
            <person name="Gross S."/>
            <person name="Gubbala S."/>
            <person name="Hale W."/>
            <person name="Hemphill L."/>
            <person name="Highlander S."/>
            <person name="Hirani K."/>
            <person name="Jackson L."/>
            <person name="Jakkamsetti A."/>
            <person name="Javaid M."/>
            <person name="Jayaseelan J.C."/>
            <person name="Jiang H."/>
            <person name="Joshi V."/>
            <person name="Korchina V."/>
            <person name="Kovar C."/>
            <person name="Lara F."/>
            <person name="Lee S."/>
            <person name="Liu Y."/>
            <person name="Mata R."/>
            <person name="Mathew T."/>
            <person name="Munidasa M."/>
            <person name="Muzny D."/>
            <person name="Nazareth L."/>
            <person name="Ngo R."/>
            <person name="Nguyen L."/>
            <person name="Nguyen N."/>
            <person name="Okwuonu G."/>
            <person name="Ongeri F."/>
            <person name="Palculict T."/>
            <person name="Patil S."/>
            <person name="Petrosino J."/>
            <person name="Pham C."/>
            <person name="Pham P."/>
            <person name="Pu L.-L."/>
            <person name="Qin X."/>
            <person name="Qu J."/>
            <person name="Reid J."/>
            <person name="Ross M."/>
            <person name="Ruth R."/>
            <person name="Saada N."/>
            <person name="San Lucas F."/>
            <person name="Santibanez J."/>
            <person name="Shang Y."/>
            <person name="Simmons D."/>
            <person name="Song X.-Z."/>
            <person name="Tang L.-Y."/>
            <person name="Thornton R."/>
            <person name="Warren J."/>
            <person name="Weissenberger G."/>
            <person name="Wilczek-Boney K."/>
            <person name="Worley K."/>
            <person name="Youmans B."/>
            <person name="Zhang J."/>
            <person name="Zhang L."/>
            <person name="Zhao Z."/>
            <person name="Zhou C."/>
            <person name="Zhu D."/>
            <person name="Zhu Y."/>
        </authorList>
    </citation>
    <scope>NUCLEOTIDE SEQUENCE [LARGE SCALE GENOMIC DNA]</scope>
    <source>
        <strain evidence="11 12">F0333</strain>
    </source>
</reference>
<feature type="domain" description="Major facilitator superfamily (MFS) profile" evidence="10">
    <location>
        <begin position="48"/>
        <end position="432"/>
    </location>
</feature>
<dbReference type="HOGENOM" id="CLU_001265_47_1_11"/>
<feature type="transmembrane region" description="Helical" evidence="9">
    <location>
        <begin position="407"/>
        <end position="429"/>
    </location>
</feature>
<evidence type="ECO:0000256" key="2">
    <source>
        <dbReference type="ARBA" id="ARBA00006236"/>
    </source>
</evidence>
<dbReference type="Pfam" id="PF07690">
    <property type="entry name" value="MFS_1"/>
    <property type="match status" value="1"/>
</dbReference>
<gene>
    <name evidence="11" type="ORF">HMPREF9004_0734</name>
</gene>
<keyword evidence="3" id="KW-0813">Transport</keyword>
<comment type="similarity">
    <text evidence="2">Belongs to the major facilitator superfamily. Bcr/CmlA family.</text>
</comment>
<keyword evidence="7 9" id="KW-0472">Membrane</keyword>
<accession>N6WE48</accession>
<dbReference type="GO" id="GO:0042910">
    <property type="term" value="F:xenobiotic transmembrane transporter activity"/>
    <property type="evidence" value="ECO:0007669"/>
    <property type="project" value="InterPro"/>
</dbReference>
<feature type="transmembrane region" description="Helical" evidence="9">
    <location>
        <begin position="290"/>
        <end position="311"/>
    </location>
</feature>
<comment type="caution">
    <text evidence="11">The sequence shown here is derived from an EMBL/GenBank/DDBJ whole genome shotgun (WGS) entry which is preliminary data.</text>
</comment>
<dbReference type="InterPro" id="IPR036259">
    <property type="entry name" value="MFS_trans_sf"/>
</dbReference>
<dbReference type="InterPro" id="IPR004812">
    <property type="entry name" value="Efflux_drug-R_Bcr/CmlA"/>
</dbReference>
<evidence type="ECO:0000256" key="1">
    <source>
        <dbReference type="ARBA" id="ARBA00004651"/>
    </source>
</evidence>
<dbReference type="PATRIC" id="fig|888050.3.peg.702"/>
<dbReference type="CDD" id="cd17320">
    <property type="entry name" value="MFS_MdfA_MDR_like"/>
    <property type="match status" value="1"/>
</dbReference>
<dbReference type="AlphaFoldDB" id="N6WE48"/>
<evidence type="ECO:0000259" key="10">
    <source>
        <dbReference type="PROSITE" id="PS50850"/>
    </source>
</evidence>
<organism evidence="11 12">
    <name type="scientific">Schaalia cardiffensis F0333</name>
    <dbReference type="NCBI Taxonomy" id="888050"/>
    <lineage>
        <taxon>Bacteria</taxon>
        <taxon>Bacillati</taxon>
        <taxon>Actinomycetota</taxon>
        <taxon>Actinomycetes</taxon>
        <taxon>Actinomycetales</taxon>
        <taxon>Actinomycetaceae</taxon>
        <taxon>Schaalia</taxon>
    </lineage>
</organism>
<proteinExistence type="inferred from homology"/>
<dbReference type="PROSITE" id="PS50850">
    <property type="entry name" value="MFS"/>
    <property type="match status" value="1"/>
</dbReference>
<feature type="region of interest" description="Disordered" evidence="8">
    <location>
        <begin position="1"/>
        <end position="38"/>
    </location>
</feature>
<evidence type="ECO:0000256" key="4">
    <source>
        <dbReference type="ARBA" id="ARBA00022475"/>
    </source>
</evidence>
<evidence type="ECO:0000256" key="3">
    <source>
        <dbReference type="ARBA" id="ARBA00022448"/>
    </source>
</evidence>
<dbReference type="Gene3D" id="1.20.1720.10">
    <property type="entry name" value="Multidrug resistance protein D"/>
    <property type="match status" value="1"/>
</dbReference>
<feature type="transmembrane region" description="Helical" evidence="9">
    <location>
        <begin position="318"/>
        <end position="339"/>
    </location>
</feature>
<evidence type="ECO:0000256" key="5">
    <source>
        <dbReference type="ARBA" id="ARBA00022692"/>
    </source>
</evidence>
<dbReference type="NCBIfam" id="TIGR00710">
    <property type="entry name" value="efflux_Bcr_CflA"/>
    <property type="match status" value="1"/>
</dbReference>
<evidence type="ECO:0000313" key="11">
    <source>
        <dbReference type="EMBL" id="ENO18524.1"/>
    </source>
</evidence>
<feature type="transmembrane region" description="Helical" evidence="9">
    <location>
        <begin position="115"/>
        <end position="140"/>
    </location>
</feature>
<feature type="transmembrane region" description="Helical" evidence="9">
    <location>
        <begin position="39"/>
        <end position="57"/>
    </location>
</feature>
<evidence type="ECO:0000256" key="9">
    <source>
        <dbReference type="SAM" id="Phobius"/>
    </source>
</evidence>
<keyword evidence="5 9" id="KW-0812">Transmembrane</keyword>
<keyword evidence="6 9" id="KW-1133">Transmembrane helix</keyword>
<name>N6WE48_9ACTO</name>
<evidence type="ECO:0000313" key="12">
    <source>
        <dbReference type="Proteomes" id="UP000013015"/>
    </source>
</evidence>
<feature type="transmembrane region" description="Helical" evidence="9">
    <location>
        <begin position="251"/>
        <end position="270"/>
    </location>
</feature>
<sequence>MNDLPLKNGEPRRKHLQERRDNRSMNSPNPLKNEKSSSVLGGAVTGTLLITIALHNAVPPLATDMYSPAFPEITTDLSTSASAVGFTLTAFFIGFGAGQIGGGALSDQRGRRGPLIIGGLLSILGSLACAFSPSILFLFFGRVLQGLGGGAAAAVARAILVDLAHGHVLARAMSLLQAIGGLAPMIAPVLGGVIVTYMPWRWVFWFLTAFTILMTLAAWAWAPESLPEERRHGGGFSRFLVDMGSVLKIRAFLGFMLTSAFSGFCMFAYIADSSYILQQMLGMSPLRFSIVFASNALLSTVLALVNVRLIGRFEPRPLITFGLALSLLGVVILSLSVFVFNVTTIPVLIGFALIMAATAFIFGNAGARALAESREHAGTASAVQGLVQATAMATASPLATSGGGTSAVPMILVMILGTLGAWVSFFLIARPKAS</sequence>